<dbReference type="NCBIfam" id="NF033788">
    <property type="entry name" value="HTH_metalloreg"/>
    <property type="match status" value="1"/>
</dbReference>
<dbReference type="GO" id="GO:0003700">
    <property type="term" value="F:DNA-binding transcription factor activity"/>
    <property type="evidence" value="ECO:0007669"/>
    <property type="project" value="InterPro"/>
</dbReference>
<evidence type="ECO:0000256" key="1">
    <source>
        <dbReference type="ARBA" id="ARBA00023015"/>
    </source>
</evidence>
<dbReference type="PANTHER" id="PTHR43132">
    <property type="entry name" value="ARSENICAL RESISTANCE OPERON REPRESSOR ARSR-RELATED"/>
    <property type="match status" value="1"/>
</dbReference>
<protein>
    <submittedName>
        <fullName evidence="6">DNA-binding transcriptional regulator, ArsR family</fullName>
    </submittedName>
</protein>
<dbReference type="EMBL" id="FNGO01000019">
    <property type="protein sequence ID" value="SDM16941.1"/>
    <property type="molecule type" value="Genomic_DNA"/>
</dbReference>
<dbReference type="RefSeq" id="WP_089761192.1">
    <property type="nucleotide sequence ID" value="NZ_FNGO01000019.1"/>
</dbReference>
<dbReference type="Gene3D" id="1.10.10.10">
    <property type="entry name" value="Winged helix-like DNA-binding domain superfamily/Winged helix DNA-binding domain"/>
    <property type="match status" value="1"/>
</dbReference>
<reference evidence="6 7" key="1">
    <citation type="submission" date="2016-10" db="EMBL/GenBank/DDBJ databases">
        <authorList>
            <person name="de Groot N.N."/>
        </authorList>
    </citation>
    <scope>NUCLEOTIDE SEQUENCE [LARGE SCALE GENOMIC DNA]</scope>
    <source>
        <strain evidence="6 7">SLAS-1</strain>
    </source>
</reference>
<dbReference type="PANTHER" id="PTHR43132:SF6">
    <property type="entry name" value="HTH-TYPE TRANSCRIPTIONAL REPRESSOR CZRA"/>
    <property type="match status" value="1"/>
</dbReference>
<dbReference type="GO" id="GO:0046686">
    <property type="term" value="P:response to cadmium ion"/>
    <property type="evidence" value="ECO:0007669"/>
    <property type="project" value="UniProtKB-KW"/>
</dbReference>
<feature type="domain" description="HTH arsR-type" evidence="5">
    <location>
        <begin position="38"/>
        <end position="130"/>
    </location>
</feature>
<organism evidence="6 7">
    <name type="scientific">Halarsenatibacter silvermanii</name>
    <dbReference type="NCBI Taxonomy" id="321763"/>
    <lineage>
        <taxon>Bacteria</taxon>
        <taxon>Bacillati</taxon>
        <taxon>Bacillota</taxon>
        <taxon>Clostridia</taxon>
        <taxon>Halanaerobiales</taxon>
        <taxon>Halarsenatibacteraceae</taxon>
        <taxon>Halarsenatibacter</taxon>
    </lineage>
</organism>
<dbReference type="SMART" id="SM00418">
    <property type="entry name" value="HTH_ARSR"/>
    <property type="match status" value="1"/>
</dbReference>
<evidence type="ECO:0000256" key="2">
    <source>
        <dbReference type="ARBA" id="ARBA00023125"/>
    </source>
</evidence>
<keyword evidence="7" id="KW-1185">Reference proteome</keyword>
<keyword evidence="2 6" id="KW-0238">DNA-binding</keyword>
<evidence type="ECO:0000256" key="4">
    <source>
        <dbReference type="ARBA" id="ARBA00043263"/>
    </source>
</evidence>
<evidence type="ECO:0000313" key="7">
    <source>
        <dbReference type="Proteomes" id="UP000199476"/>
    </source>
</evidence>
<proteinExistence type="predicted"/>
<dbReference type="InterPro" id="IPR051011">
    <property type="entry name" value="Metal_resp_trans_reg"/>
</dbReference>
<dbReference type="Pfam" id="PF01022">
    <property type="entry name" value="HTH_5"/>
    <property type="match status" value="1"/>
</dbReference>
<dbReference type="SUPFAM" id="SSF46785">
    <property type="entry name" value="Winged helix' DNA-binding domain"/>
    <property type="match status" value="1"/>
</dbReference>
<dbReference type="InterPro" id="IPR018334">
    <property type="entry name" value="ArsR_HTH"/>
</dbReference>
<dbReference type="InterPro" id="IPR036388">
    <property type="entry name" value="WH-like_DNA-bd_sf"/>
</dbReference>
<dbReference type="CDD" id="cd00090">
    <property type="entry name" value="HTH_ARSR"/>
    <property type="match status" value="1"/>
</dbReference>
<keyword evidence="4" id="KW-0105">Cadmium resistance</keyword>
<evidence type="ECO:0000256" key="3">
    <source>
        <dbReference type="ARBA" id="ARBA00023163"/>
    </source>
</evidence>
<keyword evidence="3" id="KW-0804">Transcription</keyword>
<gene>
    <name evidence="6" type="ORF">SAMN04488692_11938</name>
</gene>
<dbReference type="AlphaFoldDB" id="A0A1G9R1C7"/>
<dbReference type="InterPro" id="IPR001845">
    <property type="entry name" value="HTH_ArsR_DNA-bd_dom"/>
</dbReference>
<dbReference type="PRINTS" id="PR00778">
    <property type="entry name" value="HTHARSR"/>
</dbReference>
<sequence length="130" mass="15164">MGDEQQQNIDVQEEKDFETCQHYCPHWDKIESLENDNLARGEVKELASTFKVLGDPTRLRIINALAREELCVCDISELLDMSQSAISHQLKKLRDLDLVKYRKEGRVVYYSLSDDHILQLFCQGLNHVRE</sequence>
<dbReference type="PROSITE" id="PS00846">
    <property type="entry name" value="HTH_ARSR_1"/>
    <property type="match status" value="1"/>
</dbReference>
<dbReference type="Proteomes" id="UP000199476">
    <property type="component" value="Unassembled WGS sequence"/>
</dbReference>
<evidence type="ECO:0000259" key="5">
    <source>
        <dbReference type="PROSITE" id="PS50987"/>
    </source>
</evidence>
<dbReference type="PROSITE" id="PS50987">
    <property type="entry name" value="HTH_ARSR_2"/>
    <property type="match status" value="1"/>
</dbReference>
<dbReference type="GO" id="GO:0003677">
    <property type="term" value="F:DNA binding"/>
    <property type="evidence" value="ECO:0007669"/>
    <property type="project" value="UniProtKB-KW"/>
</dbReference>
<accession>A0A1G9R1C7</accession>
<dbReference type="InterPro" id="IPR036390">
    <property type="entry name" value="WH_DNA-bd_sf"/>
</dbReference>
<evidence type="ECO:0000313" key="6">
    <source>
        <dbReference type="EMBL" id="SDM16941.1"/>
    </source>
</evidence>
<dbReference type="InterPro" id="IPR011991">
    <property type="entry name" value="ArsR-like_HTH"/>
</dbReference>
<keyword evidence="1" id="KW-0805">Transcription regulation</keyword>
<dbReference type="OrthoDB" id="9794330at2"/>
<name>A0A1G9R1C7_9FIRM</name>
<dbReference type="STRING" id="321763.SAMN04488692_11938"/>